<accession>A0A9N7RHE2</accession>
<proteinExistence type="predicted"/>
<feature type="non-terminal residue" evidence="2">
    <location>
        <position position="64"/>
    </location>
</feature>
<name>A0A9N7RHE2_STRHE</name>
<protein>
    <submittedName>
        <fullName evidence="2">Uncharacterized protein</fullName>
    </submittedName>
</protein>
<dbReference type="Proteomes" id="UP001153555">
    <property type="component" value="Unassembled WGS sequence"/>
</dbReference>
<reference evidence="2" key="1">
    <citation type="submission" date="2019-12" db="EMBL/GenBank/DDBJ databases">
        <authorList>
            <person name="Scholes J."/>
        </authorList>
    </citation>
    <scope>NUCLEOTIDE SEQUENCE</scope>
</reference>
<keyword evidence="3" id="KW-1185">Reference proteome</keyword>
<evidence type="ECO:0000256" key="1">
    <source>
        <dbReference type="SAM" id="MobiDB-lite"/>
    </source>
</evidence>
<dbReference type="EMBL" id="CACSLK010027831">
    <property type="protein sequence ID" value="CAA0830803.1"/>
    <property type="molecule type" value="Genomic_DNA"/>
</dbReference>
<dbReference type="AlphaFoldDB" id="A0A9N7RHE2"/>
<gene>
    <name evidence="2" type="ORF">SHERM_26191</name>
</gene>
<evidence type="ECO:0000313" key="2">
    <source>
        <dbReference type="EMBL" id="CAA0830803.1"/>
    </source>
</evidence>
<feature type="region of interest" description="Disordered" evidence="1">
    <location>
        <begin position="1"/>
        <end position="32"/>
    </location>
</feature>
<sequence>SGRIDHSDSRPDRWSTSPLHDQTNDRSTHRSTRYMIGQPIRPQQVDRFEEPTVGLVMGACITGA</sequence>
<organism evidence="2 3">
    <name type="scientific">Striga hermonthica</name>
    <name type="common">Purple witchweed</name>
    <name type="synonym">Buchnera hermonthica</name>
    <dbReference type="NCBI Taxonomy" id="68872"/>
    <lineage>
        <taxon>Eukaryota</taxon>
        <taxon>Viridiplantae</taxon>
        <taxon>Streptophyta</taxon>
        <taxon>Embryophyta</taxon>
        <taxon>Tracheophyta</taxon>
        <taxon>Spermatophyta</taxon>
        <taxon>Magnoliopsida</taxon>
        <taxon>eudicotyledons</taxon>
        <taxon>Gunneridae</taxon>
        <taxon>Pentapetalae</taxon>
        <taxon>asterids</taxon>
        <taxon>lamiids</taxon>
        <taxon>Lamiales</taxon>
        <taxon>Orobanchaceae</taxon>
        <taxon>Buchnereae</taxon>
        <taxon>Striga</taxon>
    </lineage>
</organism>
<feature type="compositionally biased region" description="Basic and acidic residues" evidence="1">
    <location>
        <begin position="1"/>
        <end position="13"/>
    </location>
</feature>
<comment type="caution">
    <text evidence="2">The sequence shown here is derived from an EMBL/GenBank/DDBJ whole genome shotgun (WGS) entry which is preliminary data.</text>
</comment>
<evidence type="ECO:0000313" key="3">
    <source>
        <dbReference type="Proteomes" id="UP001153555"/>
    </source>
</evidence>
<feature type="non-terminal residue" evidence="2">
    <location>
        <position position="1"/>
    </location>
</feature>